<feature type="region of interest" description="Disordered" evidence="1">
    <location>
        <begin position="1"/>
        <end position="29"/>
    </location>
</feature>
<dbReference type="Proteomes" id="UP000620104">
    <property type="component" value="Unassembled WGS sequence"/>
</dbReference>
<feature type="compositionally biased region" description="Low complexity" evidence="1">
    <location>
        <begin position="11"/>
        <end position="21"/>
    </location>
</feature>
<keyword evidence="3" id="KW-1185">Reference proteome</keyword>
<protein>
    <submittedName>
        <fullName evidence="2">Uncharacterized protein</fullName>
    </submittedName>
</protein>
<dbReference type="OrthoDB" id="2135488at2759"/>
<evidence type="ECO:0000313" key="2">
    <source>
        <dbReference type="EMBL" id="GHJ86305.1"/>
    </source>
</evidence>
<gene>
    <name evidence="2" type="ORF">NliqN6_2707</name>
</gene>
<name>A0A8H3YE92_9TREE</name>
<evidence type="ECO:0000256" key="1">
    <source>
        <dbReference type="SAM" id="MobiDB-lite"/>
    </source>
</evidence>
<proteinExistence type="predicted"/>
<accession>A0A8H3YE92</accession>
<reference evidence="2" key="1">
    <citation type="submission" date="2020-07" db="EMBL/GenBank/DDBJ databases">
        <title>Draft Genome Sequence of a Deep-Sea Yeast, Naganishia (Cryptococcus) liquefaciens strain N6.</title>
        <authorList>
            <person name="Han Y.W."/>
            <person name="Kajitani R."/>
            <person name="Morimoto H."/>
            <person name="Parhat M."/>
            <person name="Tsubouchi H."/>
            <person name="Bakenova O."/>
            <person name="Ogata M."/>
            <person name="Argunhan B."/>
            <person name="Aoki R."/>
            <person name="Kajiwara S."/>
            <person name="Itoh T."/>
            <person name="Iwasaki H."/>
        </authorList>
    </citation>
    <scope>NUCLEOTIDE SEQUENCE</scope>
    <source>
        <strain evidence="2">N6</strain>
    </source>
</reference>
<sequence length="296" mass="31954">MHPRNKNRPKLSLSSLLGTSSAQPAQTVPSQLKPARLYDACFVPSSQQSQAPKTCSGIPVESSITPPGESALIKSVSFPLDEAGKAVVETLRGTKDPVEVLVAKISQNKAVALEEKDWEALEVLVDSLAESCSEGSTERVIVISGILPPPLITASPSTRLHSSAPYATQYLPRLTELSLVRGLHLKLLPPVLAAEIAAGNTATASSESINWWTNEEELKRVLRLYVTPAMECFGSHRLIYGSSPVPAYATQSLLAPERWIECVWPVVAELVCAGEKAEARAEVDMVFYGNAKRILE</sequence>
<organism evidence="2 3">
    <name type="scientific">Naganishia liquefaciens</name>
    <dbReference type="NCBI Taxonomy" id="104408"/>
    <lineage>
        <taxon>Eukaryota</taxon>
        <taxon>Fungi</taxon>
        <taxon>Dikarya</taxon>
        <taxon>Basidiomycota</taxon>
        <taxon>Agaricomycotina</taxon>
        <taxon>Tremellomycetes</taxon>
        <taxon>Filobasidiales</taxon>
        <taxon>Filobasidiaceae</taxon>
        <taxon>Naganishia</taxon>
    </lineage>
</organism>
<dbReference type="AlphaFoldDB" id="A0A8H3YE92"/>
<comment type="caution">
    <text evidence="2">The sequence shown here is derived from an EMBL/GenBank/DDBJ whole genome shotgun (WGS) entry which is preliminary data.</text>
</comment>
<evidence type="ECO:0000313" key="3">
    <source>
        <dbReference type="Proteomes" id="UP000620104"/>
    </source>
</evidence>
<dbReference type="EMBL" id="BLZA01000017">
    <property type="protein sequence ID" value="GHJ86305.1"/>
    <property type="molecule type" value="Genomic_DNA"/>
</dbReference>